<dbReference type="InterPro" id="IPR006212">
    <property type="entry name" value="Furin_repeat"/>
</dbReference>
<accession>A0AA36MXK6</accession>
<sequence>MCYYQDPLHSNLIGNKCPVCSGDCNKCEDARTCTECKNTMYLNPDFWCEAECPVGYYKVGNADVGNTCAKCPVNCRTCTDENTCTECMDFKYLAPSRECVEVCPNNTFPQGEAETGRACPHCEKNCHVCESATVCLECAGPGLARRILGGH</sequence>
<evidence type="ECO:0000256" key="2">
    <source>
        <dbReference type="ARBA" id="ARBA00022525"/>
    </source>
</evidence>
<evidence type="ECO:0000313" key="8">
    <source>
        <dbReference type="Proteomes" id="UP001178507"/>
    </source>
</evidence>
<proteinExistence type="predicted"/>
<dbReference type="SUPFAM" id="SSF57184">
    <property type="entry name" value="Growth factor receptor domain"/>
    <property type="match status" value="1"/>
</dbReference>
<dbReference type="Gene3D" id="2.10.220.10">
    <property type="entry name" value="Hormone Receptor, Insulin-like Growth Factor Receptor 1, Chain A, domain 2"/>
    <property type="match status" value="2"/>
</dbReference>
<keyword evidence="3" id="KW-0732">Signal</keyword>
<dbReference type="PANTHER" id="PTHR46987">
    <property type="entry name" value="NEUROHYPOPHYSIAL HORMONES, N-TERMINAL DOMAIN CONTAINING PROTEIN"/>
    <property type="match status" value="1"/>
</dbReference>
<evidence type="ECO:0000256" key="3">
    <source>
        <dbReference type="ARBA" id="ARBA00022729"/>
    </source>
</evidence>
<dbReference type="InterPro" id="IPR051514">
    <property type="entry name" value="R-spondin"/>
</dbReference>
<dbReference type="Pfam" id="PF15913">
    <property type="entry name" value="Furin-like_2"/>
    <property type="match status" value="1"/>
</dbReference>
<evidence type="ECO:0000313" key="7">
    <source>
        <dbReference type="EMBL" id="CAJ1384239.1"/>
    </source>
</evidence>
<dbReference type="PANTHER" id="PTHR46987:SF7">
    <property type="entry name" value="TNFR-CYS DOMAIN-CONTAINING PROTEIN"/>
    <property type="match status" value="1"/>
</dbReference>
<evidence type="ECO:0000256" key="5">
    <source>
        <dbReference type="ARBA" id="ARBA00023180"/>
    </source>
</evidence>
<comment type="subcellular location">
    <subcellularLocation>
        <location evidence="1">Secreted</location>
    </subcellularLocation>
</comment>
<reference evidence="7" key="1">
    <citation type="submission" date="2023-08" db="EMBL/GenBank/DDBJ databases">
        <authorList>
            <person name="Chen Y."/>
            <person name="Shah S."/>
            <person name="Dougan E. K."/>
            <person name="Thang M."/>
            <person name="Chan C."/>
        </authorList>
    </citation>
    <scope>NUCLEOTIDE SEQUENCE</scope>
</reference>
<dbReference type="InterPro" id="IPR009030">
    <property type="entry name" value="Growth_fac_rcpt_cys_sf"/>
</dbReference>
<dbReference type="GO" id="GO:0005576">
    <property type="term" value="C:extracellular region"/>
    <property type="evidence" value="ECO:0007669"/>
    <property type="project" value="UniProtKB-SubCell"/>
</dbReference>
<keyword evidence="5" id="KW-0325">Glycoprotein</keyword>
<protein>
    <recommendedName>
        <fullName evidence="6">R-spondin Fu-CRD domain-containing protein</fullName>
    </recommendedName>
</protein>
<dbReference type="InterPro" id="IPR043601">
    <property type="entry name" value="Rspo_Fu-CRD_dom"/>
</dbReference>
<keyword evidence="8" id="KW-1185">Reference proteome</keyword>
<keyword evidence="4" id="KW-1015">Disulfide bond</keyword>
<keyword evidence="2" id="KW-0964">Secreted</keyword>
<name>A0AA36MXK6_9DINO</name>
<evidence type="ECO:0000256" key="1">
    <source>
        <dbReference type="ARBA" id="ARBA00004613"/>
    </source>
</evidence>
<dbReference type="SMART" id="SM00261">
    <property type="entry name" value="FU"/>
    <property type="match status" value="2"/>
</dbReference>
<dbReference type="AlphaFoldDB" id="A0AA36MXK6"/>
<dbReference type="Proteomes" id="UP001178507">
    <property type="component" value="Unassembled WGS sequence"/>
</dbReference>
<feature type="domain" description="R-spondin Fu-CRD" evidence="6">
    <location>
        <begin position="48"/>
        <end position="110"/>
    </location>
</feature>
<comment type="caution">
    <text evidence="7">The sequence shown here is derived from an EMBL/GenBank/DDBJ whole genome shotgun (WGS) entry which is preliminary data.</text>
</comment>
<dbReference type="EMBL" id="CAUJNA010001101">
    <property type="protein sequence ID" value="CAJ1384239.1"/>
    <property type="molecule type" value="Genomic_DNA"/>
</dbReference>
<evidence type="ECO:0000259" key="6">
    <source>
        <dbReference type="Pfam" id="PF15913"/>
    </source>
</evidence>
<evidence type="ECO:0000256" key="4">
    <source>
        <dbReference type="ARBA" id="ARBA00023157"/>
    </source>
</evidence>
<gene>
    <name evidence="7" type="ORF">EVOR1521_LOCUS11145</name>
</gene>
<organism evidence="7 8">
    <name type="scientific">Effrenium voratum</name>
    <dbReference type="NCBI Taxonomy" id="2562239"/>
    <lineage>
        <taxon>Eukaryota</taxon>
        <taxon>Sar</taxon>
        <taxon>Alveolata</taxon>
        <taxon>Dinophyceae</taxon>
        <taxon>Suessiales</taxon>
        <taxon>Symbiodiniaceae</taxon>
        <taxon>Effrenium</taxon>
    </lineage>
</organism>